<sequence length="757" mass="86209">MFNENRTFSDFSDDFDYPNPHFKQREIQYSSSSSINDLEKGNVDYQQDMSLKLRQSLLDEESLLNKLESLKSQLDSSKRKTSLSELKNQKLSSLVSNSQNEAKKASNELKAARSAFESNKAQFAHESRRKEQESTKLKERMQKVIIEKHKSAKIEAQIISQIHKPRSEDESLSEISAERRLVDDLIKNYEINEKELLSQNEKITSEIISLYNHHYLTYNSFLEDTDFISNANLLSNLFNPSDIEVNPSKTWNLAIKSSLDILANMYTYFKKSMSKQPKDLSEELKFQKELNQKSQEKIDSLNETINSLNYKLQQKNLQLEEAKISSENFIKNQSSEKESAMKIQQDLDISRSIIKNQEKTIDNLHSELTKIQKNMYKISKSLSPITGEFSSIEECINDFLEKRSLLRKYELKLKNDQSEYQLAMTELANEKAEVEKLRQSLKVYQINSQTADFLSTLPPTPAWLKNVDLNAPTPEMQKNVKYVMDNTPISSMQFLNKKYNNQPESGLTSKLRFSQSSEATSNSQHQDLNSSSKYAEFDSSIGENDVGGNRKFPDKFESDKYNYISENSEMIEGKDLDIRSGISKLEVMDETKKLIDPGFNHTPAANNYRYAKPTETREHANVPGTTKRTQSISNNIASSDTKRKATNLMIKSSGNAATFSSSLKNNRPNTTVTNLKNSDKIHPVSPMKTPKNSHATSISTKTPNSSTPNVVHRLSTTKICTKPGCAANYVHSHEDLATGEAVSHERKPPVPKFRSGK</sequence>
<gene>
    <name evidence="3" type="ORF">BB560_002725</name>
</gene>
<name>A0A2T9ZDZ9_9FUNG</name>
<evidence type="ECO:0000256" key="1">
    <source>
        <dbReference type="SAM" id="Coils"/>
    </source>
</evidence>
<accession>A0A2T9ZDZ9</accession>
<organism evidence="3 4">
    <name type="scientific">Smittium megazygosporum</name>
    <dbReference type="NCBI Taxonomy" id="133381"/>
    <lineage>
        <taxon>Eukaryota</taxon>
        <taxon>Fungi</taxon>
        <taxon>Fungi incertae sedis</taxon>
        <taxon>Zoopagomycota</taxon>
        <taxon>Kickxellomycotina</taxon>
        <taxon>Harpellomycetes</taxon>
        <taxon>Harpellales</taxon>
        <taxon>Legeriomycetaceae</taxon>
        <taxon>Smittium</taxon>
    </lineage>
</organism>
<evidence type="ECO:0000313" key="4">
    <source>
        <dbReference type="Proteomes" id="UP000245609"/>
    </source>
</evidence>
<feature type="compositionally biased region" description="Polar residues" evidence="2">
    <location>
        <begin position="513"/>
        <end position="533"/>
    </location>
</feature>
<protein>
    <submittedName>
        <fullName evidence="3">Uncharacterized protein</fullName>
    </submittedName>
</protein>
<feature type="compositionally biased region" description="Basic and acidic residues" evidence="2">
    <location>
        <begin position="734"/>
        <end position="748"/>
    </location>
</feature>
<feature type="region of interest" description="Disordered" evidence="2">
    <location>
        <begin position="513"/>
        <end position="556"/>
    </location>
</feature>
<feature type="coiled-coil region" evidence="1">
    <location>
        <begin position="284"/>
        <end position="325"/>
    </location>
</feature>
<feature type="region of interest" description="Disordered" evidence="2">
    <location>
        <begin position="734"/>
        <end position="757"/>
    </location>
</feature>
<reference evidence="3 4" key="1">
    <citation type="journal article" date="2018" name="MBio">
        <title>Comparative Genomics Reveals the Core Gene Toolbox for the Fungus-Insect Symbiosis.</title>
        <authorList>
            <person name="Wang Y."/>
            <person name="Stata M."/>
            <person name="Wang W."/>
            <person name="Stajich J.E."/>
            <person name="White M.M."/>
            <person name="Moncalvo J.M."/>
        </authorList>
    </citation>
    <scope>NUCLEOTIDE SEQUENCE [LARGE SCALE GENOMIC DNA]</scope>
    <source>
        <strain evidence="3 4">SC-DP-2</strain>
    </source>
</reference>
<evidence type="ECO:0000313" key="3">
    <source>
        <dbReference type="EMBL" id="PVV02809.1"/>
    </source>
</evidence>
<dbReference type="STRING" id="133381.A0A2T9ZDZ9"/>
<dbReference type="EMBL" id="MBFS01000326">
    <property type="protein sequence ID" value="PVV02809.1"/>
    <property type="molecule type" value="Genomic_DNA"/>
</dbReference>
<feature type="region of interest" description="Disordered" evidence="2">
    <location>
        <begin position="679"/>
        <end position="710"/>
    </location>
</feature>
<proteinExistence type="predicted"/>
<feature type="region of interest" description="Disordered" evidence="2">
    <location>
        <begin position="117"/>
        <end position="138"/>
    </location>
</feature>
<dbReference type="AlphaFoldDB" id="A0A2T9ZDZ9"/>
<evidence type="ECO:0000256" key="2">
    <source>
        <dbReference type="SAM" id="MobiDB-lite"/>
    </source>
</evidence>
<dbReference type="Proteomes" id="UP000245609">
    <property type="component" value="Unassembled WGS sequence"/>
</dbReference>
<comment type="caution">
    <text evidence="3">The sequence shown here is derived from an EMBL/GenBank/DDBJ whole genome shotgun (WGS) entry which is preliminary data.</text>
</comment>
<keyword evidence="1" id="KW-0175">Coiled coil</keyword>
<feature type="compositionally biased region" description="Polar residues" evidence="2">
    <location>
        <begin position="690"/>
        <end position="710"/>
    </location>
</feature>
<feature type="coiled-coil region" evidence="1">
    <location>
        <begin position="406"/>
        <end position="447"/>
    </location>
</feature>
<feature type="compositionally biased region" description="Basic and acidic residues" evidence="2">
    <location>
        <begin position="123"/>
        <end position="138"/>
    </location>
</feature>
<dbReference type="OrthoDB" id="312015at2759"/>
<keyword evidence="4" id="KW-1185">Reference proteome</keyword>